<organism evidence="1 2">
    <name type="scientific">Vespula maculifrons</name>
    <name type="common">Eastern yellow jacket</name>
    <name type="synonym">Wasp</name>
    <dbReference type="NCBI Taxonomy" id="7453"/>
    <lineage>
        <taxon>Eukaryota</taxon>
        <taxon>Metazoa</taxon>
        <taxon>Ecdysozoa</taxon>
        <taxon>Arthropoda</taxon>
        <taxon>Hexapoda</taxon>
        <taxon>Insecta</taxon>
        <taxon>Pterygota</taxon>
        <taxon>Neoptera</taxon>
        <taxon>Endopterygota</taxon>
        <taxon>Hymenoptera</taxon>
        <taxon>Apocrita</taxon>
        <taxon>Aculeata</taxon>
        <taxon>Vespoidea</taxon>
        <taxon>Vespidae</taxon>
        <taxon>Vespinae</taxon>
        <taxon>Vespula</taxon>
    </lineage>
</organism>
<accession>A0ABD2C8J1</accession>
<keyword evidence="2" id="KW-1185">Reference proteome</keyword>
<evidence type="ECO:0000313" key="2">
    <source>
        <dbReference type="Proteomes" id="UP001607303"/>
    </source>
</evidence>
<sequence>DCGSYWQNAVWHFRPCDSSLASACGAIRTKVEEEKEGERAAGQLRGDVLRAAVRTRPPSRGILCCPCPNNLSVGLTSRNIFINMNDLQTSSASKNSFASLNQPNEFHLVQ</sequence>
<proteinExistence type="predicted"/>
<feature type="non-terminal residue" evidence="1">
    <location>
        <position position="1"/>
    </location>
</feature>
<dbReference type="AlphaFoldDB" id="A0ABD2C8J1"/>
<evidence type="ECO:0000313" key="1">
    <source>
        <dbReference type="EMBL" id="KAL2741343.1"/>
    </source>
</evidence>
<protein>
    <submittedName>
        <fullName evidence="1">Uncharacterized protein</fullName>
    </submittedName>
</protein>
<reference evidence="1 2" key="1">
    <citation type="journal article" date="2024" name="Ann. Entomol. Soc. Am.">
        <title>Genomic analyses of the southern and eastern yellowjacket wasps (Hymenoptera: Vespidae) reveal evolutionary signatures of social life.</title>
        <authorList>
            <person name="Catto M.A."/>
            <person name="Caine P.B."/>
            <person name="Orr S.E."/>
            <person name="Hunt B.G."/>
            <person name="Goodisman M.A.D."/>
        </authorList>
    </citation>
    <scope>NUCLEOTIDE SEQUENCE [LARGE SCALE GENOMIC DNA]</scope>
    <source>
        <strain evidence="1">232</strain>
        <tissue evidence="1">Head and thorax</tissue>
    </source>
</reference>
<dbReference type="EMBL" id="JAYRBN010000059">
    <property type="protein sequence ID" value="KAL2741343.1"/>
    <property type="molecule type" value="Genomic_DNA"/>
</dbReference>
<gene>
    <name evidence="1" type="ORF">V1477_010404</name>
</gene>
<comment type="caution">
    <text evidence="1">The sequence shown here is derived from an EMBL/GenBank/DDBJ whole genome shotgun (WGS) entry which is preliminary data.</text>
</comment>
<dbReference type="Proteomes" id="UP001607303">
    <property type="component" value="Unassembled WGS sequence"/>
</dbReference>
<name>A0ABD2C8J1_VESMC</name>